<feature type="compositionally biased region" description="Low complexity" evidence="1">
    <location>
        <begin position="1"/>
        <end position="11"/>
    </location>
</feature>
<keyword evidence="2" id="KW-1133">Transmembrane helix</keyword>
<keyword evidence="2" id="KW-0812">Transmembrane</keyword>
<feature type="non-terminal residue" evidence="3">
    <location>
        <position position="185"/>
    </location>
</feature>
<feature type="transmembrane region" description="Helical" evidence="2">
    <location>
        <begin position="166"/>
        <end position="184"/>
    </location>
</feature>
<dbReference type="EMBL" id="ASPP01028808">
    <property type="protein sequence ID" value="ETO04885.1"/>
    <property type="molecule type" value="Genomic_DNA"/>
</dbReference>
<sequence length="185" mass="21117">NNNNNGNENNNTSKQPTSSPSNSKMDEMGQYASTFEQFETLVFDLSACASQIAKQIRSKVVDPLKAYESKAKHELSVCEKLHDSAYDLYKEQYILTTKMKDKLQTLIEKERQAFHLLCQCSKLDSFSSSLSSSSLSSDIIQNHNLPNPQLVQLLSKFERFNTVNPFGSFFKVALFSFYSFILYIY</sequence>
<comment type="caution">
    <text evidence="3">The sequence shown here is derived from an EMBL/GenBank/DDBJ whole genome shotgun (WGS) entry which is preliminary data.</text>
</comment>
<proteinExistence type="predicted"/>
<accession>X6LW27</accession>
<reference evidence="3 4" key="1">
    <citation type="journal article" date="2013" name="Curr. Biol.">
        <title>The Genome of the Foraminiferan Reticulomyxa filosa.</title>
        <authorList>
            <person name="Glockner G."/>
            <person name="Hulsmann N."/>
            <person name="Schleicher M."/>
            <person name="Noegel A.A."/>
            <person name="Eichinger L."/>
            <person name="Gallinger C."/>
            <person name="Pawlowski J."/>
            <person name="Sierra R."/>
            <person name="Euteneuer U."/>
            <person name="Pillet L."/>
            <person name="Moustafa A."/>
            <person name="Platzer M."/>
            <person name="Groth M."/>
            <person name="Szafranski K."/>
            <person name="Schliwa M."/>
        </authorList>
    </citation>
    <scope>NUCLEOTIDE SEQUENCE [LARGE SCALE GENOMIC DNA]</scope>
</reference>
<keyword evidence="2" id="KW-0472">Membrane</keyword>
<organism evidence="3 4">
    <name type="scientific">Reticulomyxa filosa</name>
    <dbReference type="NCBI Taxonomy" id="46433"/>
    <lineage>
        <taxon>Eukaryota</taxon>
        <taxon>Sar</taxon>
        <taxon>Rhizaria</taxon>
        <taxon>Retaria</taxon>
        <taxon>Foraminifera</taxon>
        <taxon>Monothalamids</taxon>
        <taxon>Reticulomyxidae</taxon>
        <taxon>Reticulomyxa</taxon>
    </lineage>
</organism>
<keyword evidence="4" id="KW-1185">Reference proteome</keyword>
<dbReference type="Gene3D" id="1.20.1270.60">
    <property type="entry name" value="Arfaptin homology (AH) domain/BAR domain"/>
    <property type="match status" value="1"/>
</dbReference>
<feature type="compositionally biased region" description="Polar residues" evidence="1">
    <location>
        <begin position="12"/>
        <end position="23"/>
    </location>
</feature>
<protein>
    <submittedName>
        <fullName evidence="3">Uncharacterized protein</fullName>
    </submittedName>
</protein>
<feature type="region of interest" description="Disordered" evidence="1">
    <location>
        <begin position="1"/>
        <end position="26"/>
    </location>
</feature>
<feature type="non-terminal residue" evidence="3">
    <location>
        <position position="1"/>
    </location>
</feature>
<evidence type="ECO:0000313" key="4">
    <source>
        <dbReference type="Proteomes" id="UP000023152"/>
    </source>
</evidence>
<evidence type="ECO:0000256" key="2">
    <source>
        <dbReference type="SAM" id="Phobius"/>
    </source>
</evidence>
<dbReference type="InterPro" id="IPR027267">
    <property type="entry name" value="AH/BAR_dom_sf"/>
</dbReference>
<dbReference type="Proteomes" id="UP000023152">
    <property type="component" value="Unassembled WGS sequence"/>
</dbReference>
<evidence type="ECO:0000313" key="3">
    <source>
        <dbReference type="EMBL" id="ETO04885.1"/>
    </source>
</evidence>
<dbReference type="AlphaFoldDB" id="X6LW27"/>
<name>X6LW27_RETFI</name>
<gene>
    <name evidence="3" type="ORF">RFI_32511</name>
</gene>
<dbReference type="SUPFAM" id="SSF103657">
    <property type="entry name" value="BAR/IMD domain-like"/>
    <property type="match status" value="1"/>
</dbReference>
<evidence type="ECO:0000256" key="1">
    <source>
        <dbReference type="SAM" id="MobiDB-lite"/>
    </source>
</evidence>